<reference evidence="3" key="1">
    <citation type="submission" date="2021-03" db="EMBL/GenBank/DDBJ databases">
        <authorList>
            <person name="Tagirdzhanova G."/>
        </authorList>
    </citation>
    <scope>NUCLEOTIDE SEQUENCE</scope>
</reference>
<dbReference type="PROSITE" id="PS51762">
    <property type="entry name" value="GH16_2"/>
    <property type="match status" value="1"/>
</dbReference>
<dbReference type="GO" id="GO:0004553">
    <property type="term" value="F:hydrolase activity, hydrolyzing O-glycosyl compounds"/>
    <property type="evidence" value="ECO:0007669"/>
    <property type="project" value="InterPro"/>
</dbReference>
<protein>
    <recommendedName>
        <fullName evidence="2">GH16 domain-containing protein</fullName>
    </recommendedName>
</protein>
<keyword evidence="4" id="KW-1185">Reference proteome</keyword>
<dbReference type="InterPro" id="IPR013320">
    <property type="entry name" value="ConA-like_dom_sf"/>
</dbReference>
<dbReference type="OrthoDB" id="4781at2759"/>
<feature type="domain" description="GH16" evidence="2">
    <location>
        <begin position="16"/>
        <end position="230"/>
    </location>
</feature>
<dbReference type="GO" id="GO:0031505">
    <property type="term" value="P:fungal-type cell wall organization"/>
    <property type="evidence" value="ECO:0007669"/>
    <property type="project" value="TreeGrafter"/>
</dbReference>
<organism evidence="3 4">
    <name type="scientific">Gomphillus americanus</name>
    <dbReference type="NCBI Taxonomy" id="1940652"/>
    <lineage>
        <taxon>Eukaryota</taxon>
        <taxon>Fungi</taxon>
        <taxon>Dikarya</taxon>
        <taxon>Ascomycota</taxon>
        <taxon>Pezizomycotina</taxon>
        <taxon>Lecanoromycetes</taxon>
        <taxon>OSLEUM clade</taxon>
        <taxon>Ostropomycetidae</taxon>
        <taxon>Ostropales</taxon>
        <taxon>Graphidaceae</taxon>
        <taxon>Gomphilloideae</taxon>
        <taxon>Gomphillus</taxon>
    </lineage>
</organism>
<keyword evidence="1" id="KW-0812">Transmembrane</keyword>
<dbReference type="Gene3D" id="2.60.120.200">
    <property type="match status" value="1"/>
</dbReference>
<feature type="transmembrane region" description="Helical" evidence="1">
    <location>
        <begin position="315"/>
        <end position="336"/>
    </location>
</feature>
<comment type="caution">
    <text evidence="3">The sequence shown here is derived from an EMBL/GenBank/DDBJ whole genome shotgun (WGS) entry which is preliminary data.</text>
</comment>
<dbReference type="GO" id="GO:0009277">
    <property type="term" value="C:fungal-type cell wall"/>
    <property type="evidence" value="ECO:0007669"/>
    <property type="project" value="TreeGrafter"/>
</dbReference>
<dbReference type="EMBL" id="CAJPDQ010000044">
    <property type="protein sequence ID" value="CAF9932442.1"/>
    <property type="molecule type" value="Genomic_DNA"/>
</dbReference>
<evidence type="ECO:0000256" key="1">
    <source>
        <dbReference type="SAM" id="Phobius"/>
    </source>
</evidence>
<accession>A0A8H3FWP6</accession>
<name>A0A8H3FWP6_9LECA</name>
<keyword evidence="1" id="KW-1133">Transmembrane helix</keyword>
<evidence type="ECO:0000313" key="3">
    <source>
        <dbReference type="EMBL" id="CAF9932442.1"/>
    </source>
</evidence>
<dbReference type="AlphaFoldDB" id="A0A8H3FWP6"/>
<dbReference type="PANTHER" id="PTHR10963">
    <property type="entry name" value="GLYCOSYL HYDROLASE-RELATED"/>
    <property type="match status" value="1"/>
</dbReference>
<sequence length="367" mass="38964">MLLLVTFLPVILAQLDDLAAICNPLMETCAPNPALSGVLSTDFTQGESTYWTVYSGPPLTFGVEGATFTASQNNSNQIMASISYVMFGRVEVVMKRSLGTGIVASLNFQSDAGDEISFTWHGAERVVRLSWLGLGIQLVPGRESNVTDGTMVFNTYTVDWTPKQTQWTINGAIVRTVTRADDVPSNTRYPQTPMSIKMGIWNIGDYEDPATAAWGGGPIDWSCGPYNISAKSITLMDYSSGQAYRYSDQTGRLESIVSLGGSINGSFNIASPASPVAISSMFTSSLMSTPTSGTASSSIAEVANASQGLTIAAKAGIGVGAGLAGLILLSTAFAIWKKKRSIQTRKIDLHRLSAGLLMQQEPGVAVD</sequence>
<dbReference type="InterPro" id="IPR000757">
    <property type="entry name" value="Beta-glucanase-like"/>
</dbReference>
<proteinExistence type="predicted"/>
<keyword evidence="1" id="KW-0472">Membrane</keyword>
<dbReference type="Pfam" id="PF00722">
    <property type="entry name" value="Glyco_hydro_16"/>
    <property type="match status" value="1"/>
</dbReference>
<dbReference type="GO" id="GO:0005975">
    <property type="term" value="P:carbohydrate metabolic process"/>
    <property type="evidence" value="ECO:0007669"/>
    <property type="project" value="InterPro"/>
</dbReference>
<dbReference type="Proteomes" id="UP000664169">
    <property type="component" value="Unassembled WGS sequence"/>
</dbReference>
<dbReference type="SUPFAM" id="SSF49899">
    <property type="entry name" value="Concanavalin A-like lectins/glucanases"/>
    <property type="match status" value="1"/>
</dbReference>
<gene>
    <name evidence="3" type="ORF">GOMPHAMPRED_006577</name>
</gene>
<dbReference type="GO" id="GO:0016757">
    <property type="term" value="F:glycosyltransferase activity"/>
    <property type="evidence" value="ECO:0007669"/>
    <property type="project" value="TreeGrafter"/>
</dbReference>
<dbReference type="InterPro" id="IPR050546">
    <property type="entry name" value="Glycosyl_Hydrlase_16"/>
</dbReference>
<dbReference type="PANTHER" id="PTHR10963:SF68">
    <property type="entry name" value="GLYCOSIDASE CRH1-RELATED"/>
    <property type="match status" value="1"/>
</dbReference>
<evidence type="ECO:0000259" key="2">
    <source>
        <dbReference type="PROSITE" id="PS51762"/>
    </source>
</evidence>
<evidence type="ECO:0000313" key="4">
    <source>
        <dbReference type="Proteomes" id="UP000664169"/>
    </source>
</evidence>